<sequence>MPRTNPRRRDALADAAVELTAVAGVGGVTHRAVDRAAHVPIGTTANYFPSRDELLSAAAHRVAEVHLAESMTATAAAAANQAGDAAGQLTDLLAASLVTAATTHRTRYLAIYELQLEAQRRPALAGALAKLSEIAEAQTQAMHLALRDAGAPPGAVPLLITLYGGALFMLVTGPGPIDAAVVRRLVEAMVTGARSTG</sequence>
<proteinExistence type="predicted"/>
<evidence type="ECO:0000313" key="5">
    <source>
        <dbReference type="Proteomes" id="UP000826651"/>
    </source>
</evidence>
<dbReference type="InterPro" id="IPR001647">
    <property type="entry name" value="HTH_TetR"/>
</dbReference>
<dbReference type="RefSeq" id="WP_223406841.1">
    <property type="nucleotide sequence ID" value="NZ_JAGSHT010000013.1"/>
</dbReference>
<dbReference type="InterPro" id="IPR009057">
    <property type="entry name" value="Homeodomain-like_sf"/>
</dbReference>
<feature type="DNA-binding region" description="H-T-H motif" evidence="2">
    <location>
        <begin position="29"/>
        <end position="48"/>
    </location>
</feature>
<gene>
    <name evidence="4" type="ORF">KCQ71_13810</name>
</gene>
<dbReference type="SUPFAM" id="SSF46689">
    <property type="entry name" value="Homeodomain-like"/>
    <property type="match status" value="1"/>
</dbReference>
<keyword evidence="5" id="KW-1185">Reference proteome</keyword>
<dbReference type="Proteomes" id="UP000826651">
    <property type="component" value="Unassembled WGS sequence"/>
</dbReference>
<dbReference type="PROSITE" id="PS50977">
    <property type="entry name" value="HTH_TETR_2"/>
    <property type="match status" value="1"/>
</dbReference>
<feature type="domain" description="HTH tetR-type" evidence="3">
    <location>
        <begin position="6"/>
        <end position="66"/>
    </location>
</feature>
<keyword evidence="1 2" id="KW-0238">DNA-binding</keyword>
<dbReference type="Gene3D" id="1.10.357.10">
    <property type="entry name" value="Tetracycline Repressor, domain 2"/>
    <property type="match status" value="1"/>
</dbReference>
<dbReference type="Pfam" id="PF17940">
    <property type="entry name" value="TetR_C_31"/>
    <property type="match status" value="1"/>
</dbReference>
<reference evidence="4 5" key="1">
    <citation type="submission" date="2021-04" db="EMBL/GenBank/DDBJ databases">
        <title>Ruania sp. nov., isolated from sandy soil of mangrove forest.</title>
        <authorList>
            <person name="Ge X."/>
            <person name="Huang R."/>
            <person name="Liu W."/>
        </authorList>
    </citation>
    <scope>NUCLEOTIDE SEQUENCE [LARGE SCALE GENOMIC DNA]</scope>
    <source>
        <strain evidence="4 5">N2-46</strain>
    </source>
</reference>
<protein>
    <submittedName>
        <fullName evidence="4">TetR family transcriptional regulator</fullName>
    </submittedName>
</protein>
<comment type="caution">
    <text evidence="4">The sequence shown here is derived from an EMBL/GenBank/DDBJ whole genome shotgun (WGS) entry which is preliminary data.</text>
</comment>
<dbReference type="Pfam" id="PF00440">
    <property type="entry name" value="TetR_N"/>
    <property type="match status" value="1"/>
</dbReference>
<evidence type="ECO:0000256" key="1">
    <source>
        <dbReference type="ARBA" id="ARBA00023125"/>
    </source>
</evidence>
<evidence type="ECO:0000313" key="4">
    <source>
        <dbReference type="EMBL" id="MBZ2197236.1"/>
    </source>
</evidence>
<evidence type="ECO:0000256" key="2">
    <source>
        <dbReference type="PROSITE-ProRule" id="PRU00335"/>
    </source>
</evidence>
<dbReference type="EMBL" id="JAGSHT010000013">
    <property type="protein sequence ID" value="MBZ2197236.1"/>
    <property type="molecule type" value="Genomic_DNA"/>
</dbReference>
<organism evidence="4 5">
    <name type="scientific">Occultella gossypii</name>
    <dbReference type="NCBI Taxonomy" id="2800820"/>
    <lineage>
        <taxon>Bacteria</taxon>
        <taxon>Bacillati</taxon>
        <taxon>Actinomycetota</taxon>
        <taxon>Actinomycetes</taxon>
        <taxon>Micrococcales</taxon>
        <taxon>Ruaniaceae</taxon>
        <taxon>Occultella</taxon>
    </lineage>
</organism>
<evidence type="ECO:0000259" key="3">
    <source>
        <dbReference type="PROSITE" id="PS50977"/>
    </source>
</evidence>
<name>A0ABS7SA67_9MICO</name>
<dbReference type="InterPro" id="IPR041583">
    <property type="entry name" value="TetR_C_31"/>
</dbReference>
<accession>A0ABS7SA67</accession>